<dbReference type="Proteomes" id="UP001143981">
    <property type="component" value="Unassembled WGS sequence"/>
</dbReference>
<evidence type="ECO:0000313" key="2">
    <source>
        <dbReference type="EMBL" id="KAJ1726348.1"/>
    </source>
</evidence>
<reference evidence="2" key="1">
    <citation type="submission" date="2022-07" db="EMBL/GenBank/DDBJ databases">
        <title>Phylogenomic reconstructions and comparative analyses of Kickxellomycotina fungi.</title>
        <authorList>
            <person name="Reynolds N.K."/>
            <person name="Stajich J.E."/>
            <person name="Barry K."/>
            <person name="Grigoriev I.V."/>
            <person name="Crous P."/>
            <person name="Smith M.E."/>
        </authorList>
    </citation>
    <scope>NUCLEOTIDE SEQUENCE</scope>
    <source>
        <strain evidence="2">BCRC 34381</strain>
    </source>
</reference>
<gene>
    <name evidence="2" type="ORF">LPJ61_005247</name>
</gene>
<evidence type="ECO:0000256" key="1">
    <source>
        <dbReference type="SAM" id="MobiDB-lite"/>
    </source>
</evidence>
<name>A0A9W7Y7S5_9FUNG</name>
<feature type="non-terminal residue" evidence="2">
    <location>
        <position position="92"/>
    </location>
</feature>
<feature type="compositionally biased region" description="Basic and acidic residues" evidence="1">
    <location>
        <begin position="1"/>
        <end position="17"/>
    </location>
</feature>
<organism evidence="2 3">
    <name type="scientific">Coemansia biformis</name>
    <dbReference type="NCBI Taxonomy" id="1286918"/>
    <lineage>
        <taxon>Eukaryota</taxon>
        <taxon>Fungi</taxon>
        <taxon>Fungi incertae sedis</taxon>
        <taxon>Zoopagomycota</taxon>
        <taxon>Kickxellomycotina</taxon>
        <taxon>Kickxellomycetes</taxon>
        <taxon>Kickxellales</taxon>
        <taxon>Kickxellaceae</taxon>
        <taxon>Coemansia</taxon>
    </lineage>
</organism>
<evidence type="ECO:0000313" key="3">
    <source>
        <dbReference type="Proteomes" id="UP001143981"/>
    </source>
</evidence>
<proteinExistence type="predicted"/>
<keyword evidence="3" id="KW-1185">Reference proteome</keyword>
<protein>
    <submittedName>
        <fullName evidence="2">Uncharacterized protein</fullName>
    </submittedName>
</protein>
<sequence length="92" mass="9738">MDGREVLAERVKLDGKDGNGSSEAQHALADSDTQDGRDGAAAGILLVTKKALAMQGYLSSESGAQQLMAQKIISSMLNTLRTTHDLLPLINK</sequence>
<dbReference type="AlphaFoldDB" id="A0A9W7Y7S5"/>
<dbReference type="EMBL" id="JANBOI010001614">
    <property type="protein sequence ID" value="KAJ1726348.1"/>
    <property type="molecule type" value="Genomic_DNA"/>
</dbReference>
<dbReference type="OrthoDB" id="49511at2759"/>
<comment type="caution">
    <text evidence="2">The sequence shown here is derived from an EMBL/GenBank/DDBJ whole genome shotgun (WGS) entry which is preliminary data.</text>
</comment>
<feature type="region of interest" description="Disordered" evidence="1">
    <location>
        <begin position="1"/>
        <end position="37"/>
    </location>
</feature>
<accession>A0A9W7Y7S5</accession>